<keyword evidence="1" id="KW-0812">Transmembrane</keyword>
<feature type="transmembrane region" description="Helical" evidence="1">
    <location>
        <begin position="46"/>
        <end position="63"/>
    </location>
</feature>
<dbReference type="Proteomes" id="UP001597399">
    <property type="component" value="Unassembled WGS sequence"/>
</dbReference>
<keyword evidence="3" id="KW-1185">Reference proteome</keyword>
<evidence type="ECO:0000256" key="1">
    <source>
        <dbReference type="SAM" id="Phobius"/>
    </source>
</evidence>
<dbReference type="EMBL" id="JBHUMQ010000057">
    <property type="protein sequence ID" value="MFD2696065.1"/>
    <property type="molecule type" value="Genomic_DNA"/>
</dbReference>
<gene>
    <name evidence="2" type="ORF">ACFSUE_20885</name>
</gene>
<reference evidence="3" key="1">
    <citation type="journal article" date="2019" name="Int. J. Syst. Evol. Microbiol.">
        <title>The Global Catalogue of Microorganisms (GCM) 10K type strain sequencing project: providing services to taxonomists for standard genome sequencing and annotation.</title>
        <authorList>
            <consortium name="The Broad Institute Genomics Platform"/>
            <consortium name="The Broad Institute Genome Sequencing Center for Infectious Disease"/>
            <person name="Wu L."/>
            <person name="Ma J."/>
        </authorList>
    </citation>
    <scope>NUCLEOTIDE SEQUENCE [LARGE SCALE GENOMIC DNA]</scope>
    <source>
        <strain evidence="3">TISTR 2466</strain>
    </source>
</reference>
<evidence type="ECO:0000313" key="2">
    <source>
        <dbReference type="EMBL" id="MFD2696065.1"/>
    </source>
</evidence>
<organism evidence="2 3">
    <name type="scientific">Sporolactobacillus shoreicorticis</name>
    <dbReference type="NCBI Taxonomy" id="1923877"/>
    <lineage>
        <taxon>Bacteria</taxon>
        <taxon>Bacillati</taxon>
        <taxon>Bacillota</taxon>
        <taxon>Bacilli</taxon>
        <taxon>Bacillales</taxon>
        <taxon>Sporolactobacillaceae</taxon>
        <taxon>Sporolactobacillus</taxon>
    </lineage>
</organism>
<evidence type="ECO:0000313" key="3">
    <source>
        <dbReference type="Proteomes" id="UP001597399"/>
    </source>
</evidence>
<proteinExistence type="predicted"/>
<name>A0ABW5SBZ7_9BACL</name>
<accession>A0ABW5SBZ7</accession>
<feature type="transmembrane region" description="Helical" evidence="1">
    <location>
        <begin position="21"/>
        <end position="40"/>
    </location>
</feature>
<sequence>MSTKKRDTAKVAKFRFRLYMSLVTFPLVLISLITAGIVISSFGAKGIILLLCAPLCVYMLLILSDRYYIRPIRDEEKNIFKNKKIIHYTNELTLEDENHYSITGRINLSGHSSAKSNYRLKYKDKFKSFVWFHLEDKMNEPYFRGFMEAHALENESRKYKVIANFRELEGKNIFINPTNNYILVEGGIEIKGNLCTQFNWYDNKVYCLYMIKHSLYLFPVMWLDMAQQIIGSCLDERKKKKQQCISKSRKRS</sequence>
<comment type="caution">
    <text evidence="2">The sequence shown here is derived from an EMBL/GenBank/DDBJ whole genome shotgun (WGS) entry which is preliminary data.</text>
</comment>
<protein>
    <recommendedName>
        <fullName evidence="4">DUF3137 domain-containing protein</fullName>
    </recommendedName>
</protein>
<keyword evidence="1" id="KW-0472">Membrane</keyword>
<keyword evidence="1" id="KW-1133">Transmembrane helix</keyword>
<evidence type="ECO:0008006" key="4">
    <source>
        <dbReference type="Google" id="ProtNLM"/>
    </source>
</evidence>